<accession>A0A410MIC4</accession>
<feature type="domain" description="DUF2154" evidence="1">
    <location>
        <begin position="35"/>
        <end position="122"/>
    </location>
</feature>
<dbReference type="KEGG" id="hli:HLI_20790"/>
<evidence type="ECO:0000259" key="1">
    <source>
        <dbReference type="Pfam" id="PF17115"/>
    </source>
</evidence>
<dbReference type="EMBL" id="CP026118">
    <property type="protein sequence ID" value="QAS54479.1"/>
    <property type="molecule type" value="Genomic_DNA"/>
</dbReference>
<dbReference type="Pfam" id="PF17115">
    <property type="entry name" value="Toast_rack_N"/>
    <property type="match status" value="1"/>
</dbReference>
<sequence>MVMTVIKSLITKVVRGFSFVKAGERIEEIKTITADEARRLKVNIQMGVGKLNIAGGSKEWMDGTFLYRENKLVPLLSYTLQDDQGIISLQQKSNSLKRRGGSEWDLNLTNELPVELQIETGASSSSLDLSGTQIKKVDIQTGVGNLELDLSGDWQESFQVNLECGVGDTTIHLPEGIGVRIETAQGLGKIKADGLTYHGDSLVNKAYGDSEVTIDIDANMGVGGLTFKSG</sequence>
<dbReference type="AlphaFoldDB" id="A0A410MIC4"/>
<protein>
    <recommendedName>
        <fullName evidence="1">DUF2154 domain-containing protein</fullName>
    </recommendedName>
</protein>
<dbReference type="OrthoDB" id="2964960at2"/>
<evidence type="ECO:0000313" key="2">
    <source>
        <dbReference type="EMBL" id="QAS54479.1"/>
    </source>
</evidence>
<dbReference type="Proteomes" id="UP000287756">
    <property type="component" value="Chromosome"/>
</dbReference>
<evidence type="ECO:0000313" key="3">
    <source>
        <dbReference type="Proteomes" id="UP000287756"/>
    </source>
</evidence>
<proteinExistence type="predicted"/>
<organism evidence="2 3">
    <name type="scientific">Halobacillus litoralis</name>
    <dbReference type="NCBI Taxonomy" id="45668"/>
    <lineage>
        <taxon>Bacteria</taxon>
        <taxon>Bacillati</taxon>
        <taxon>Bacillota</taxon>
        <taxon>Bacilli</taxon>
        <taxon>Bacillales</taxon>
        <taxon>Bacillaceae</taxon>
        <taxon>Halobacillus</taxon>
    </lineage>
</organism>
<reference evidence="2 3" key="1">
    <citation type="submission" date="2018-01" db="EMBL/GenBank/DDBJ databases">
        <title>The whole genome sequencing and assembly of Halobacillus litoralis ERB031 strain.</title>
        <authorList>
            <person name="Lee S.-J."/>
            <person name="Park M.-K."/>
            <person name="Kim J.-Y."/>
            <person name="Lee Y.-J."/>
            <person name="Yi H."/>
            <person name="Bahn Y.-S."/>
            <person name="Kim J.F."/>
            <person name="Lee D.-W."/>
        </authorList>
    </citation>
    <scope>NUCLEOTIDE SEQUENCE [LARGE SCALE GENOMIC DNA]</scope>
    <source>
        <strain evidence="2 3">ERB 031</strain>
    </source>
</reference>
<name>A0A410MIC4_9BACI</name>
<gene>
    <name evidence="2" type="ORF">HLI_20790</name>
</gene>
<dbReference type="InterPro" id="IPR031346">
    <property type="entry name" value="DUF2154_N"/>
</dbReference>